<keyword evidence="2" id="KW-0732">Signal</keyword>
<evidence type="ECO:0000313" key="4">
    <source>
        <dbReference type="Proteomes" id="UP000886602"/>
    </source>
</evidence>
<feature type="compositionally biased region" description="Low complexity" evidence="1">
    <location>
        <begin position="35"/>
        <end position="46"/>
    </location>
</feature>
<evidence type="ECO:0008006" key="5">
    <source>
        <dbReference type="Google" id="ProtNLM"/>
    </source>
</evidence>
<gene>
    <name evidence="3" type="ORF">IPJ48_21535</name>
</gene>
<reference evidence="3" key="1">
    <citation type="submission" date="2020-10" db="EMBL/GenBank/DDBJ databases">
        <title>Connecting structure to function with the recovery of over 1000 high-quality activated sludge metagenome-assembled genomes encoding full-length rRNA genes using long-read sequencing.</title>
        <authorList>
            <person name="Singleton C.M."/>
            <person name="Petriglieri F."/>
            <person name="Kristensen J.M."/>
            <person name="Kirkegaard R.H."/>
            <person name="Michaelsen T.Y."/>
            <person name="Andersen M.H."/>
            <person name="Karst S.M."/>
            <person name="Dueholm M.S."/>
            <person name="Nielsen P.H."/>
            <person name="Albertsen M."/>
        </authorList>
    </citation>
    <scope>NUCLEOTIDE SEQUENCE</scope>
    <source>
        <strain evidence="3">EsbW_18-Q3-R4-48_MAXAC.044</strain>
    </source>
</reference>
<dbReference type="PROSITE" id="PS51257">
    <property type="entry name" value="PROKAR_LIPOPROTEIN"/>
    <property type="match status" value="1"/>
</dbReference>
<dbReference type="AlphaFoldDB" id="A0A9D7FH25"/>
<evidence type="ECO:0000313" key="3">
    <source>
        <dbReference type="EMBL" id="MBK7425457.1"/>
    </source>
</evidence>
<feature type="chain" id="PRO_5039512095" description="Lipoprotein" evidence="2">
    <location>
        <begin position="22"/>
        <end position="137"/>
    </location>
</feature>
<dbReference type="NCBIfam" id="NF038353">
    <property type="entry name" value="FxLYD_dom"/>
    <property type="match status" value="1"/>
</dbReference>
<feature type="signal peptide" evidence="2">
    <location>
        <begin position="1"/>
        <end position="21"/>
    </location>
</feature>
<feature type="region of interest" description="Disordered" evidence="1">
    <location>
        <begin position="24"/>
        <end position="46"/>
    </location>
</feature>
<name>A0A9D7FH25_9RHOO</name>
<proteinExistence type="predicted"/>
<dbReference type="EMBL" id="JADJNC010000067">
    <property type="protein sequence ID" value="MBK7425457.1"/>
    <property type="molecule type" value="Genomic_DNA"/>
</dbReference>
<organism evidence="3 4">
    <name type="scientific">Candidatus Propionivibrio dominans</name>
    <dbReference type="NCBI Taxonomy" id="2954373"/>
    <lineage>
        <taxon>Bacteria</taxon>
        <taxon>Pseudomonadati</taxon>
        <taxon>Pseudomonadota</taxon>
        <taxon>Betaproteobacteria</taxon>
        <taxon>Rhodocyclales</taxon>
        <taxon>Rhodocyclaceae</taxon>
        <taxon>Propionivibrio</taxon>
    </lineage>
</organism>
<evidence type="ECO:0000256" key="1">
    <source>
        <dbReference type="SAM" id="MobiDB-lite"/>
    </source>
</evidence>
<protein>
    <recommendedName>
        <fullName evidence="5">Lipoprotein</fullName>
    </recommendedName>
</protein>
<sequence length="137" mass="14045">MKTVTATFPTLLMATALSVLSSGCGKQSAPPPAAPASTAPAAAQATPSNAEGLSLLDFTITKNQAGKSVLKGNVSNSTTRKLDHATVEFKLFDKAGNEVGTAMASVDNLGARFSWSFEVEIQPQDAASAKLVGFTAK</sequence>
<dbReference type="Proteomes" id="UP000886602">
    <property type="component" value="Unassembled WGS sequence"/>
</dbReference>
<dbReference type="InterPro" id="IPR047676">
    <property type="entry name" value="FxLYD_dom"/>
</dbReference>
<comment type="caution">
    <text evidence="3">The sequence shown here is derived from an EMBL/GenBank/DDBJ whole genome shotgun (WGS) entry which is preliminary data.</text>
</comment>
<evidence type="ECO:0000256" key="2">
    <source>
        <dbReference type="SAM" id="SignalP"/>
    </source>
</evidence>
<accession>A0A9D7FH25</accession>